<name>A0A1E5LD28_9BACI</name>
<evidence type="ECO:0000313" key="3">
    <source>
        <dbReference type="Proteomes" id="UP000095209"/>
    </source>
</evidence>
<dbReference type="AlphaFoldDB" id="A0A1E5LD28"/>
<feature type="signal peptide" evidence="1">
    <location>
        <begin position="1"/>
        <end position="26"/>
    </location>
</feature>
<proteinExistence type="predicted"/>
<evidence type="ECO:0000313" key="2">
    <source>
        <dbReference type="EMBL" id="OEH91973.1"/>
    </source>
</evidence>
<evidence type="ECO:0000256" key="1">
    <source>
        <dbReference type="SAM" id="SignalP"/>
    </source>
</evidence>
<gene>
    <name evidence="2" type="ORF">BFG57_17460</name>
</gene>
<dbReference type="Proteomes" id="UP000095209">
    <property type="component" value="Unassembled WGS sequence"/>
</dbReference>
<keyword evidence="3" id="KW-1185">Reference proteome</keyword>
<sequence>MKKLLSISLVLSLLFSPILNVQEAQAAETCSGSGYYVELTRSYSYPFDFDKEIKYYEGGYYGVLEVVDKRVSTYFVQLTFGGCVNQ</sequence>
<comment type="caution">
    <text evidence="2">The sequence shown here is derived from an EMBL/GenBank/DDBJ whole genome shotgun (WGS) entry which is preliminary data.</text>
</comment>
<dbReference type="RefSeq" id="WP_069718010.1">
    <property type="nucleotide sequence ID" value="NZ_MJEH01000040.1"/>
</dbReference>
<feature type="chain" id="PRO_5009180884" evidence="1">
    <location>
        <begin position="27"/>
        <end position="86"/>
    </location>
</feature>
<dbReference type="EMBL" id="MJEH01000040">
    <property type="protein sequence ID" value="OEH91973.1"/>
    <property type="molecule type" value="Genomic_DNA"/>
</dbReference>
<protein>
    <submittedName>
        <fullName evidence="2">Uncharacterized protein</fullName>
    </submittedName>
</protein>
<keyword evidence="1" id="KW-0732">Signal</keyword>
<reference evidence="2 3" key="1">
    <citation type="submission" date="2016-08" db="EMBL/GenBank/DDBJ databases">
        <title>Genome of Bacillus solimangrovi GH2-4.</title>
        <authorList>
            <person name="Lim S."/>
            <person name="Kim B.-C."/>
        </authorList>
    </citation>
    <scope>NUCLEOTIDE SEQUENCE [LARGE SCALE GENOMIC DNA]</scope>
    <source>
        <strain evidence="2 3">GH2-4</strain>
    </source>
</reference>
<accession>A0A1E5LD28</accession>
<organism evidence="2 3">
    <name type="scientific">Bacillus solimangrovi</name>
    <dbReference type="NCBI Taxonomy" id="1305675"/>
    <lineage>
        <taxon>Bacteria</taxon>
        <taxon>Bacillati</taxon>
        <taxon>Bacillota</taxon>
        <taxon>Bacilli</taxon>
        <taxon>Bacillales</taxon>
        <taxon>Bacillaceae</taxon>
        <taxon>Bacillus</taxon>
    </lineage>
</organism>